<dbReference type="Proteomes" id="UP000828390">
    <property type="component" value="Unassembled WGS sequence"/>
</dbReference>
<keyword evidence="2" id="KW-1185">Reference proteome</keyword>
<evidence type="ECO:0000313" key="2">
    <source>
        <dbReference type="Proteomes" id="UP000828390"/>
    </source>
</evidence>
<reference evidence="1" key="2">
    <citation type="submission" date="2020-11" db="EMBL/GenBank/DDBJ databases">
        <authorList>
            <person name="McCartney M.A."/>
            <person name="Auch B."/>
            <person name="Kono T."/>
            <person name="Mallez S."/>
            <person name="Becker A."/>
            <person name="Gohl D.M."/>
            <person name="Silverstein K.A.T."/>
            <person name="Koren S."/>
            <person name="Bechman K.B."/>
            <person name="Herman A."/>
            <person name="Abrahante J.E."/>
            <person name="Garbe J."/>
        </authorList>
    </citation>
    <scope>NUCLEOTIDE SEQUENCE</scope>
    <source>
        <strain evidence="1">Duluth1</strain>
        <tissue evidence="1">Whole animal</tissue>
    </source>
</reference>
<reference evidence="1" key="1">
    <citation type="journal article" date="2019" name="bioRxiv">
        <title>The Genome of the Zebra Mussel, Dreissena polymorpha: A Resource for Invasive Species Research.</title>
        <authorList>
            <person name="McCartney M.A."/>
            <person name="Auch B."/>
            <person name="Kono T."/>
            <person name="Mallez S."/>
            <person name="Zhang Y."/>
            <person name="Obille A."/>
            <person name="Becker A."/>
            <person name="Abrahante J.E."/>
            <person name="Garbe J."/>
            <person name="Badalamenti J.P."/>
            <person name="Herman A."/>
            <person name="Mangelson H."/>
            <person name="Liachko I."/>
            <person name="Sullivan S."/>
            <person name="Sone E.D."/>
            <person name="Koren S."/>
            <person name="Silverstein K.A.T."/>
            <person name="Beckman K.B."/>
            <person name="Gohl D.M."/>
        </authorList>
    </citation>
    <scope>NUCLEOTIDE SEQUENCE</scope>
    <source>
        <strain evidence="1">Duluth1</strain>
        <tissue evidence="1">Whole animal</tissue>
    </source>
</reference>
<organism evidence="1 2">
    <name type="scientific">Dreissena polymorpha</name>
    <name type="common">Zebra mussel</name>
    <name type="synonym">Mytilus polymorpha</name>
    <dbReference type="NCBI Taxonomy" id="45954"/>
    <lineage>
        <taxon>Eukaryota</taxon>
        <taxon>Metazoa</taxon>
        <taxon>Spiralia</taxon>
        <taxon>Lophotrochozoa</taxon>
        <taxon>Mollusca</taxon>
        <taxon>Bivalvia</taxon>
        <taxon>Autobranchia</taxon>
        <taxon>Heteroconchia</taxon>
        <taxon>Euheterodonta</taxon>
        <taxon>Imparidentia</taxon>
        <taxon>Neoheterodontei</taxon>
        <taxon>Myida</taxon>
        <taxon>Dreissenoidea</taxon>
        <taxon>Dreissenidae</taxon>
        <taxon>Dreissena</taxon>
    </lineage>
</organism>
<comment type="caution">
    <text evidence="1">The sequence shown here is derived from an EMBL/GenBank/DDBJ whole genome shotgun (WGS) entry which is preliminary data.</text>
</comment>
<gene>
    <name evidence="1" type="ORF">DPMN_164986</name>
</gene>
<evidence type="ECO:0008006" key="3">
    <source>
        <dbReference type="Google" id="ProtNLM"/>
    </source>
</evidence>
<name>A0A9D4EZR9_DREPO</name>
<evidence type="ECO:0000313" key="1">
    <source>
        <dbReference type="EMBL" id="KAH3786872.1"/>
    </source>
</evidence>
<sequence length="96" mass="10986">MTVECGICFVDKVVGICENCECKLCETCLRNNTRAKMFSTHITLPIEELNKQKNMSNLETAKSTDTLVKSPVDTDIHKQKCKDHIDENQSFFLRET</sequence>
<proteinExistence type="predicted"/>
<accession>A0A9D4EZR9</accession>
<dbReference type="EMBL" id="JAIWYP010000008">
    <property type="protein sequence ID" value="KAH3786872.1"/>
    <property type="molecule type" value="Genomic_DNA"/>
</dbReference>
<protein>
    <recommendedName>
        <fullName evidence="3">B box-type domain-containing protein</fullName>
    </recommendedName>
</protein>
<dbReference type="AlphaFoldDB" id="A0A9D4EZR9"/>